<dbReference type="AlphaFoldDB" id="A0A0P9R114"/>
<dbReference type="GO" id="GO:0046872">
    <property type="term" value="F:metal ion binding"/>
    <property type="evidence" value="ECO:0007669"/>
    <property type="project" value="UniProtKB-KW"/>
</dbReference>
<dbReference type="GO" id="GO:0016788">
    <property type="term" value="F:hydrolase activity, acting on ester bonds"/>
    <property type="evidence" value="ECO:0007669"/>
    <property type="project" value="InterPro"/>
</dbReference>
<dbReference type="Gene3D" id="3.40.630.10">
    <property type="entry name" value="Zn peptidases"/>
    <property type="match status" value="1"/>
</dbReference>
<sequence>MPNAAGWAIWPHGRSEMQRIDHVLPWSTLGTERTLSVFRFGTGERKAYIQASLHADELPGMRTAWELKRRLTELEQQGALKGVVELVPVANPLGLGQLLQGAHQGRFEFGSGKNFNRDFTELSEPVAELLEGQLGDDPRANTQLIRQAMMTALEGLPAAQSELQGMQRILLKHACIADVVLDLHCDADAALHMYALPQHWPQWRSLSAHLNIQVALLAEDSGGSSFDEACSLPWLRLSRTFPQAQIPLACLATTIELGGQADTGKPQAQAHAEGILAFLAEQGFISGDWPQPAHQACEGLPFEGTELLYAPHPGVVTFLRAAGDKVEIGDALFEVIDPLSDQVSTICANTAGVLFAIERLRYAQPGFWLAKVAGRTALRHGRLLSD</sequence>
<dbReference type="CDD" id="cd06250">
    <property type="entry name" value="M14_PaAOTO_like"/>
    <property type="match status" value="1"/>
</dbReference>
<gene>
    <name evidence="1" type="ORF">ALO70_04876</name>
</gene>
<dbReference type="EMBL" id="LJQI01000102">
    <property type="protein sequence ID" value="KPX35588.1"/>
    <property type="molecule type" value="Genomic_DNA"/>
</dbReference>
<evidence type="ECO:0000313" key="1">
    <source>
        <dbReference type="EMBL" id="KPX35588.1"/>
    </source>
</evidence>
<dbReference type="PANTHER" id="PTHR37326:SF1">
    <property type="entry name" value="BLL3975 PROTEIN"/>
    <property type="match status" value="1"/>
</dbReference>
<reference evidence="1 2" key="1">
    <citation type="submission" date="2015-09" db="EMBL/GenBank/DDBJ databases">
        <title>Genome announcement of multiple Pseudomonas syringae strains.</title>
        <authorList>
            <person name="Thakur S."/>
            <person name="Wang P.W."/>
            <person name="Gong Y."/>
            <person name="Weir B.S."/>
            <person name="Guttman D.S."/>
        </authorList>
    </citation>
    <scope>NUCLEOTIDE SEQUENCE [LARGE SCALE GENOMIC DNA]</scope>
    <source>
        <strain evidence="1 2">ICMP4455</strain>
    </source>
</reference>
<proteinExistence type="predicted"/>
<protein>
    <submittedName>
        <fullName evidence="1">Arginine/ornithine transport operon protein Aot</fullName>
    </submittedName>
</protein>
<dbReference type="SUPFAM" id="SSF53187">
    <property type="entry name" value="Zn-dependent exopeptidases"/>
    <property type="match status" value="1"/>
</dbReference>
<comment type="caution">
    <text evidence="1">The sequence shown here is derived from an EMBL/GenBank/DDBJ whole genome shotgun (WGS) entry which is preliminary data.</text>
</comment>
<name>A0A0P9R114_PSEA0</name>
<dbReference type="InterPro" id="IPR053138">
    <property type="entry name" value="N-alpha-Ac-DABA_deacetylase"/>
</dbReference>
<dbReference type="Proteomes" id="UP000050490">
    <property type="component" value="Unassembled WGS sequence"/>
</dbReference>
<dbReference type="PATRIC" id="fig|129137.4.peg.1743"/>
<dbReference type="PANTHER" id="PTHR37326">
    <property type="entry name" value="BLL3975 PROTEIN"/>
    <property type="match status" value="1"/>
</dbReference>
<accession>A0A0P9R114</accession>
<evidence type="ECO:0000313" key="2">
    <source>
        <dbReference type="Proteomes" id="UP000050490"/>
    </source>
</evidence>
<organism evidence="1 2">
    <name type="scientific">Pseudomonas amygdali pv. eriobotryae</name>
    <dbReference type="NCBI Taxonomy" id="129137"/>
    <lineage>
        <taxon>Bacteria</taxon>
        <taxon>Pseudomonadati</taxon>
        <taxon>Pseudomonadota</taxon>
        <taxon>Gammaproteobacteria</taxon>
        <taxon>Pseudomonadales</taxon>
        <taxon>Pseudomonadaceae</taxon>
        <taxon>Pseudomonas</taxon>
        <taxon>Pseudomonas amygdali</taxon>
    </lineage>
</organism>